<evidence type="ECO:0000256" key="5">
    <source>
        <dbReference type="ARBA" id="ARBA00023237"/>
    </source>
</evidence>
<dbReference type="PRINTS" id="PR00811">
    <property type="entry name" value="BCTERIALGSPD"/>
</dbReference>
<evidence type="ECO:0000313" key="9">
    <source>
        <dbReference type="Proteomes" id="UP000366872"/>
    </source>
</evidence>
<keyword evidence="9" id="KW-1185">Reference proteome</keyword>
<evidence type="ECO:0000256" key="2">
    <source>
        <dbReference type="ARBA" id="ARBA00022448"/>
    </source>
</evidence>
<dbReference type="EMBL" id="CAAHFG010000004">
    <property type="protein sequence ID" value="VGO17536.1"/>
    <property type="molecule type" value="Genomic_DNA"/>
</dbReference>
<dbReference type="PANTHER" id="PTHR30332:SF24">
    <property type="entry name" value="SECRETIN GSPD-RELATED"/>
    <property type="match status" value="1"/>
</dbReference>
<evidence type="ECO:0000313" key="8">
    <source>
        <dbReference type="EMBL" id="VGO17536.1"/>
    </source>
</evidence>
<dbReference type="InterPro" id="IPR001775">
    <property type="entry name" value="GspD/PilQ"/>
</dbReference>
<dbReference type="Gene3D" id="3.30.1370.130">
    <property type="match status" value="1"/>
</dbReference>
<comment type="subcellular location">
    <subcellularLocation>
        <location evidence="1">Membrane</location>
    </subcellularLocation>
</comment>
<sequence>MTTHKLKFSTASLLGLIAFFVDGQVSVRAQDTAATQSAGAQIIEPGEDVQTAEFVTINVKDANIAEVLKAYSLQTGQSIVVGPDVVSENVNVRLNNIPWEDALDVILKPYGFGYRVVGDTIVISKLENIVTVEGIEPLVSKVFNLSFVDAYDIKSIIEAQLTVRGKFTIHETKSLPGWEFGGEGNSGAAVEAGVRSRKKKEEIQKSKTFVITDVPSAITKIENILEQLDLMPEQVLIEAKFLEISTGGLSDIGLEYIGALEQVTDSGLGAGNLTPALLDEDLLKVLNLTTGFPDPMNTKAAGGYSQDSGINLSHSVVGDWGAQMLFNFIEQDDDANVLSAPQVMTMNNQEAAILVGQKYPIIKSENNSGSGSTVTSTSLDYYENVGIQLNVIPQVCANDYVNMIVHPAVSEFTGDSVAGVVTAGSSSQSGTSYPVIRIREAETQVMIKSASTAIIGGLQNERDTEIIKKIPFLGDIPFLGRLFRSERIEKEKIDLLIFIKATVVDNEAYAADSLSRQQTREARMDLELTRKAEIEEQAAIEVDAKTAKADQAENEEILALVQQMDGGEQTKTTETSEEGM</sequence>
<dbReference type="GO" id="GO:0009306">
    <property type="term" value="P:protein secretion"/>
    <property type="evidence" value="ECO:0007669"/>
    <property type="project" value="InterPro"/>
</dbReference>
<evidence type="ECO:0000256" key="3">
    <source>
        <dbReference type="ARBA" id="ARBA00022729"/>
    </source>
</evidence>
<accession>A0A6C2UE95</accession>
<feature type="domain" description="Secretin/TonB short N-terminal" evidence="7">
    <location>
        <begin position="77"/>
        <end position="126"/>
    </location>
</feature>
<comment type="similarity">
    <text evidence="6">Belongs to the bacterial secretin family.</text>
</comment>
<dbReference type="GO" id="GO:0019867">
    <property type="term" value="C:outer membrane"/>
    <property type="evidence" value="ECO:0007669"/>
    <property type="project" value="InterPro"/>
</dbReference>
<reference evidence="8 9" key="1">
    <citation type="submission" date="2019-04" db="EMBL/GenBank/DDBJ databases">
        <authorList>
            <person name="Van Vliet M D."/>
        </authorList>
    </citation>
    <scope>NUCLEOTIDE SEQUENCE [LARGE SCALE GENOMIC DNA]</scope>
    <source>
        <strain evidence="8 9">F1</strain>
    </source>
</reference>
<keyword evidence="3" id="KW-0732">Signal</keyword>
<name>A0A6C2UE95_PONDE</name>
<keyword evidence="4" id="KW-0472">Membrane</keyword>
<organism evidence="8 9">
    <name type="scientific">Pontiella desulfatans</name>
    <dbReference type="NCBI Taxonomy" id="2750659"/>
    <lineage>
        <taxon>Bacteria</taxon>
        <taxon>Pseudomonadati</taxon>
        <taxon>Kiritimatiellota</taxon>
        <taxon>Kiritimatiellia</taxon>
        <taxon>Kiritimatiellales</taxon>
        <taxon>Pontiellaceae</taxon>
        <taxon>Pontiella</taxon>
    </lineage>
</organism>
<dbReference type="AlphaFoldDB" id="A0A6C2UE95"/>
<evidence type="ECO:0000256" key="1">
    <source>
        <dbReference type="ARBA" id="ARBA00004370"/>
    </source>
</evidence>
<dbReference type="InterPro" id="IPR038591">
    <property type="entry name" value="NolW-like_sf"/>
</dbReference>
<dbReference type="Pfam" id="PF07660">
    <property type="entry name" value="STN"/>
    <property type="match status" value="1"/>
</dbReference>
<proteinExistence type="inferred from homology"/>
<dbReference type="InterPro" id="IPR050810">
    <property type="entry name" value="Bact_Secretion_Sys_Channel"/>
</dbReference>
<gene>
    <name evidence="8" type="primary">outD_2</name>
    <name evidence="8" type="ORF">PDESU_06133</name>
</gene>
<dbReference type="InterPro" id="IPR011662">
    <property type="entry name" value="Secretin/TonB_short_N"/>
</dbReference>
<evidence type="ECO:0000259" key="7">
    <source>
        <dbReference type="SMART" id="SM00965"/>
    </source>
</evidence>
<evidence type="ECO:0000256" key="6">
    <source>
        <dbReference type="RuleBase" id="RU004003"/>
    </source>
</evidence>
<evidence type="ECO:0000256" key="4">
    <source>
        <dbReference type="ARBA" id="ARBA00023136"/>
    </source>
</evidence>
<dbReference type="RefSeq" id="WP_136082999.1">
    <property type="nucleotide sequence ID" value="NZ_CAAHFG010000004.1"/>
</dbReference>
<dbReference type="Pfam" id="PF00263">
    <property type="entry name" value="Secretin"/>
    <property type="match status" value="1"/>
</dbReference>
<dbReference type="InterPro" id="IPR004846">
    <property type="entry name" value="T2SS/T3SS_dom"/>
</dbReference>
<dbReference type="Gene3D" id="3.30.1370.120">
    <property type="match status" value="1"/>
</dbReference>
<keyword evidence="5" id="KW-0998">Cell outer membrane</keyword>
<dbReference type="GO" id="GO:0015627">
    <property type="term" value="C:type II protein secretion system complex"/>
    <property type="evidence" value="ECO:0007669"/>
    <property type="project" value="TreeGrafter"/>
</dbReference>
<dbReference type="Proteomes" id="UP000366872">
    <property type="component" value="Unassembled WGS sequence"/>
</dbReference>
<keyword evidence="2" id="KW-0813">Transport</keyword>
<protein>
    <submittedName>
        <fullName evidence="8">Type II secretion system protein D</fullName>
    </submittedName>
</protein>
<dbReference type="PANTHER" id="PTHR30332">
    <property type="entry name" value="PROBABLE GENERAL SECRETION PATHWAY PROTEIN D"/>
    <property type="match status" value="1"/>
</dbReference>
<dbReference type="SMART" id="SM00965">
    <property type="entry name" value="STN"/>
    <property type="match status" value="1"/>
</dbReference>